<dbReference type="Proteomes" id="UP000294927">
    <property type="component" value="Unassembled WGS sequence"/>
</dbReference>
<dbReference type="InterPro" id="IPR049552">
    <property type="entry name" value="PKS_DH_N"/>
</dbReference>
<dbReference type="EMBL" id="SOCP01000041">
    <property type="protein sequence ID" value="TDV34220.1"/>
    <property type="molecule type" value="Genomic_DNA"/>
</dbReference>
<dbReference type="PROSITE" id="PS00606">
    <property type="entry name" value="KS3_1"/>
    <property type="match status" value="1"/>
</dbReference>
<evidence type="ECO:0000256" key="11">
    <source>
        <dbReference type="ARBA" id="ARBA00066981"/>
    </source>
</evidence>
<gene>
    <name evidence="17" type="ORF">CLV71_1411</name>
</gene>
<evidence type="ECO:0000256" key="3">
    <source>
        <dbReference type="ARBA" id="ARBA00022679"/>
    </source>
</evidence>
<name>A0A4R7UNP4_9PSEU</name>
<dbReference type="InterPro" id="IPR016035">
    <property type="entry name" value="Acyl_Trfase/lysoPLipase"/>
</dbReference>
<dbReference type="PANTHER" id="PTHR43775">
    <property type="entry name" value="FATTY ACID SYNTHASE"/>
    <property type="match status" value="1"/>
</dbReference>
<dbReference type="Gene3D" id="6.10.140.1830">
    <property type="match status" value="1"/>
</dbReference>
<dbReference type="GO" id="GO:0047879">
    <property type="term" value="F:erythronolide synthase activity"/>
    <property type="evidence" value="ECO:0007669"/>
    <property type="project" value="UniProtKB-EC"/>
</dbReference>
<feature type="domain" description="PKS/mFAS DH" evidence="16">
    <location>
        <begin position="326"/>
        <end position="596"/>
    </location>
</feature>
<feature type="compositionally biased region" description="Low complexity" evidence="13">
    <location>
        <begin position="2433"/>
        <end position="2448"/>
    </location>
</feature>
<evidence type="ECO:0000256" key="4">
    <source>
        <dbReference type="ARBA" id="ARBA00022737"/>
    </source>
</evidence>
<evidence type="ECO:0000259" key="14">
    <source>
        <dbReference type="PROSITE" id="PS50075"/>
    </source>
</evidence>
<dbReference type="InterPro" id="IPR057326">
    <property type="entry name" value="KR_dom"/>
</dbReference>
<dbReference type="InterPro" id="IPR014043">
    <property type="entry name" value="Acyl_transferase_dom"/>
</dbReference>
<dbReference type="InterPro" id="IPR014031">
    <property type="entry name" value="Ketoacyl_synth_C"/>
</dbReference>
<dbReference type="Gene3D" id="3.10.129.110">
    <property type="entry name" value="Polyketide synthase dehydratase"/>
    <property type="match status" value="1"/>
</dbReference>
<dbReference type="Pfam" id="PF02801">
    <property type="entry name" value="Ketoacyl-synt_C"/>
    <property type="match status" value="1"/>
</dbReference>
<evidence type="ECO:0000256" key="8">
    <source>
        <dbReference type="ARBA" id="ARBA00060158"/>
    </source>
</evidence>
<comment type="pathway">
    <text evidence="9">Antibiotic biosynthesis; erythromycin biosynthesis.</text>
</comment>
<feature type="domain" description="Carrier" evidence="14">
    <location>
        <begin position="1053"/>
        <end position="1131"/>
    </location>
</feature>
<dbReference type="Gene3D" id="3.30.70.3290">
    <property type="match status" value="2"/>
</dbReference>
<dbReference type="SMART" id="SM00825">
    <property type="entry name" value="PKS_KS"/>
    <property type="match status" value="1"/>
</dbReference>
<sequence>MGQGLYESFPVFAAAFDEVCAALTVPVREVMWGTDPEVLEQTEFAQPALFALEVALFRLLESCGVRPDFVVGHSVGEIAAAHVAGVLSLRDAARLVVARGRLMQALPAGGAMLSVHATETEVVESLDELGDRAGIAAVNGPSAVVVSGEGDVVERIAAHFEGLGRKVTRLRVSHAFHSPLMDPMLTEFAEAVDQVSYGSPKLPMVSTVTGQLLSSDVVCSPGYWVDQIRATVRFGDAVECLRAEGVTTWVELGPDGVLSSLVDGCVPVLRRDRSEVVTATAALARLYVDGVSVDWSSLFAGRGARRVELPTYAFQRRRFWPRVGGHPLVGDGVELPGGAVFARGLSVGTAGWLGDHVVLGEVLVPGTAFVEMALWVGGEVGCPVVEELVLAAPLVLPPQGRVQVRVVVGADESGRRTLSIHSRPNDPATDQPWQQHATGVLAAAGGAVMADSSSWPPNGARRIALDDLYDLLADLGLDYGPTFRAARAAWRHGEQVFVEVGLVDDTEATAFGLHPALLDAALHPLAMIGGPDRSAIHLPFSWRDVSLHATGASTLRVRVTPSESGRVSLFATDDSGSPVLSVGELVTRPVGADHLTAVRDSLFTAEWTALPEPAGHSSGSCAVVGDGVLSEALRCGGIDAPTYRDHESLIDAMDSGASTPDVVFLPVGFHVGHSAQAVHQTLLRALAVVQAWLSDRRLESSRLVFVTHGLVGSAVRGLVLTAESEHPGRFAVADMNELADAAFLSRLPPGEPQVRVDNGVMSVRRLFRASVPPDEVVVFGPGETVLVTGASGALGGLVARHLVATHGVRRLVLVSRRGLEPAGALPAELAEAGVAVTVAACDVADRDALAAVIEGIPAEFPLRGVVHAAGVVADGLVESLSPARVEGVLRPKVHGAWHLHELTRHLDLSMFVLFSSAAGVLGSPGQGNYAAANAFLDGLAEHRRELGLVGVSLAWGLWDVEGGMRGDVERMARGGVLPLSVVDGLTLFDVSLRSEHAALMPARLDLPTFRARSGGRPVPALLRGLVREPVRRTPAADGATAPPAELADLPEAERYEAIVKAVRAGVAAVLGHSSGDAIDVTRPFSDLGFDSLTAVELRNRLSMATGLRLPASLVFDYPSVGVLAEFLQAEFDGGDVGGGAVSSAVVGDDPVVIVGMSCRYPGGVGSPEELWRFVADGGDGVSFFPADRGWDVGSLPVGAGGFLYDAAEFDAEFFGISPREALAMDPQQRLLLETSWDLLERAGIDPKSLRGSRTGVFAGVMYHDYASRLDAMPGEVEGFVGVGNSGSVASGRIAYTFGFEGPAVTMDTACSSSLVALHLAAQSLRQGECSLALAGGVTVMSSPATFVEFSRQGGLAADGRCKPFAEAADGTGWSEGVGMLLLERLSDAERNGHPVLAVVRGSAVNQDGASNGLTAPNGPSQQRVIRQALANAGLAASDIDAVEAHGTGTKLGDPIEAQAVLATYGKDRALDRPLLLGSVKSNFGHTQAAAGVAGVIKMVLAMRHGLLPRSLHVDRPSSHVDWSTGSVRVLTENTVWPEVERPRRAGVSSFGISGTNAHVILEEPAAIGELPETSDENGVVPWVLSAKSAEGLRAQASRLLSHLGDSDVGAVEVGVALAARSVLEHRAVVVGEDRAGLLAGLGVVASGGDAAGVVSGSSVGGSCAMLFSGQGSQRLGMGKGLYEPFPVFAGAFDEVCAALEVPVRDVMWGADPEALERTGCAQPALFALEVALFRLMESWGVRPDFVAGHSVGEIAAAHVAGVLSLPDAARLVEARGRLMQALPAGGTMLSVQAGESEVAESLEGLGDRVGIAAVNGPSAVVVSGEADAVADVAAAWAGRGRKVTRLRVSHAFHSPLMDPMLTEFVQTVATLTFNPPTIPIVSTVTGRELTPELACSPDYWATQVRATVRFADAVRYLRDAGSTTFVELGPDGVLSAMARGCVPDAECVPLLRDERPEPVTLTLAMARLHVRGHAVDWTPSFAGRRVSRVQLPTYAFQRRRYWLTSPTVHTPEPDTELWDAVEQGDLAAMASALGVTPADVDPSMLAVLSSWRQRRRALADEGRSRYRISWTPSTVRPTPPSPGTWLVVTPTPLTDALADLDGMRTLPVSEADLAGQIRAGWPGEPVSGVLSLLSAAQQPALVQALDDLKTPAPVWFATRGAVSLAPADRLGCPHAARTWGLARTLRRHADRPIGVVDLPEVLDARSSARLVAALHSLADEDQVAVRPSGTYVPRLVRTGLPTGANGQTWRPSGTVLVTGVRSPAGTEAALWLAANGADHVVLVAEDDRPAELANRLVSLGARVTVVRHAELPELATQQTVTVVVHAEPLLTTSDLDAPLLATFEVAASVVLCPLDGLLGISGGTEWAHWDALSRQRRADGRAATTITCDPDRTPGDVVVRAMVSALAHGEAGLVVADVDWDRLHSEHPSPLWTTVTTPGTAQTGDTPTEPGFGGPEALRRRLADLARPGREGLLLDLVRWQAAVVLGHDSGDTIDADKEFLDAGFESMAVVEFSARLNAYTGLSLPPDVVYEHPTPAILATHLHGELET</sequence>
<dbReference type="InterPro" id="IPR032821">
    <property type="entry name" value="PKS_assoc"/>
</dbReference>
<keyword evidence="1" id="KW-0596">Phosphopantetheine</keyword>
<dbReference type="SUPFAM" id="SSF52151">
    <property type="entry name" value="FabD/lysophospholipase-like"/>
    <property type="match status" value="2"/>
</dbReference>
<dbReference type="InterPro" id="IPR014030">
    <property type="entry name" value="Ketoacyl_synth_N"/>
</dbReference>
<evidence type="ECO:0000259" key="16">
    <source>
        <dbReference type="PROSITE" id="PS52019"/>
    </source>
</evidence>
<dbReference type="Pfam" id="PF16197">
    <property type="entry name" value="KAsynt_C_assoc"/>
    <property type="match status" value="1"/>
</dbReference>
<dbReference type="PROSITE" id="PS52019">
    <property type="entry name" value="PKS_MFAS_DH"/>
    <property type="match status" value="1"/>
</dbReference>
<evidence type="ECO:0000256" key="6">
    <source>
        <dbReference type="ARBA" id="ARBA00023315"/>
    </source>
</evidence>
<dbReference type="InterPro" id="IPR020841">
    <property type="entry name" value="PKS_Beta-ketoAc_synthase_dom"/>
</dbReference>
<dbReference type="InterPro" id="IPR042104">
    <property type="entry name" value="PKS_dehydratase_sf"/>
</dbReference>
<evidence type="ECO:0000313" key="18">
    <source>
        <dbReference type="Proteomes" id="UP000294927"/>
    </source>
</evidence>
<dbReference type="InterPro" id="IPR018201">
    <property type="entry name" value="Ketoacyl_synth_AS"/>
</dbReference>
<comment type="catalytic activity">
    <reaction evidence="7">
        <text>6 (S)-methylmalonyl-CoA + propanoyl-CoA + 6 NADPH + 12 H(+) = 6-deoxyerythronolide B + 6 CO2 + 6 NADP(+) + 7 CoA + H2O</text>
        <dbReference type="Rhea" id="RHEA:23068"/>
        <dbReference type="ChEBI" id="CHEBI:15377"/>
        <dbReference type="ChEBI" id="CHEBI:15378"/>
        <dbReference type="ChEBI" id="CHEBI:16089"/>
        <dbReference type="ChEBI" id="CHEBI:16526"/>
        <dbReference type="ChEBI" id="CHEBI:57287"/>
        <dbReference type="ChEBI" id="CHEBI:57327"/>
        <dbReference type="ChEBI" id="CHEBI:57392"/>
        <dbReference type="ChEBI" id="CHEBI:57783"/>
        <dbReference type="ChEBI" id="CHEBI:58349"/>
        <dbReference type="EC" id="2.3.1.94"/>
    </reaction>
</comment>
<dbReference type="InterPro" id="IPR020807">
    <property type="entry name" value="PKS_DH"/>
</dbReference>
<dbReference type="SUPFAM" id="SSF53901">
    <property type="entry name" value="Thiolase-like"/>
    <property type="match status" value="1"/>
</dbReference>
<dbReference type="Pfam" id="PF00698">
    <property type="entry name" value="Acyl_transf_1"/>
    <property type="match status" value="2"/>
</dbReference>
<evidence type="ECO:0000256" key="10">
    <source>
        <dbReference type="ARBA" id="ARBA00063272"/>
    </source>
</evidence>
<dbReference type="InterPro" id="IPR049900">
    <property type="entry name" value="PKS_mFAS_DH"/>
</dbReference>
<dbReference type="PROSITE" id="PS52004">
    <property type="entry name" value="KS3_2"/>
    <property type="match status" value="1"/>
</dbReference>
<dbReference type="PANTHER" id="PTHR43775:SF51">
    <property type="entry name" value="INACTIVE PHENOLPHTHIOCEROL SYNTHESIS POLYKETIDE SYNTHASE TYPE I PKS1-RELATED"/>
    <property type="match status" value="1"/>
</dbReference>
<feature type="domain" description="Ketosynthase family 3 (KS3)" evidence="15">
    <location>
        <begin position="1148"/>
        <end position="1563"/>
    </location>
</feature>
<dbReference type="FunFam" id="1.10.1200.10:FF:000007">
    <property type="entry name" value="Probable polyketide synthase pks17"/>
    <property type="match status" value="1"/>
</dbReference>
<dbReference type="PROSITE" id="PS00012">
    <property type="entry name" value="PHOSPHOPANTETHEINE"/>
    <property type="match status" value="1"/>
</dbReference>
<dbReference type="SMART" id="SM00823">
    <property type="entry name" value="PKS_PP"/>
    <property type="match status" value="2"/>
</dbReference>
<keyword evidence="18" id="KW-1185">Reference proteome</keyword>
<dbReference type="CDD" id="cd08956">
    <property type="entry name" value="KR_3_FAS_SDR_x"/>
    <property type="match status" value="1"/>
</dbReference>
<dbReference type="InterPro" id="IPR049551">
    <property type="entry name" value="PKS_DH_C"/>
</dbReference>
<dbReference type="InterPro" id="IPR016039">
    <property type="entry name" value="Thiolase-like"/>
</dbReference>
<evidence type="ECO:0000256" key="7">
    <source>
        <dbReference type="ARBA" id="ARBA00052442"/>
    </source>
</evidence>
<dbReference type="InterPro" id="IPR050091">
    <property type="entry name" value="PKS_NRPS_Biosynth_Enz"/>
</dbReference>
<evidence type="ECO:0000256" key="2">
    <source>
        <dbReference type="ARBA" id="ARBA00022553"/>
    </source>
</evidence>
<dbReference type="GO" id="GO:0004315">
    <property type="term" value="F:3-oxoacyl-[acyl-carrier-protein] synthase activity"/>
    <property type="evidence" value="ECO:0007669"/>
    <property type="project" value="InterPro"/>
</dbReference>
<dbReference type="InterPro" id="IPR041618">
    <property type="entry name" value="PKS_DE"/>
</dbReference>
<dbReference type="Gene3D" id="3.40.47.10">
    <property type="match status" value="1"/>
</dbReference>
<organism evidence="17 18">
    <name type="scientific">Actinophytocola oryzae</name>
    <dbReference type="NCBI Taxonomy" id="502181"/>
    <lineage>
        <taxon>Bacteria</taxon>
        <taxon>Bacillati</taxon>
        <taxon>Actinomycetota</taxon>
        <taxon>Actinomycetes</taxon>
        <taxon>Pseudonocardiales</taxon>
        <taxon>Pseudonocardiaceae</taxon>
    </lineage>
</organism>
<dbReference type="SUPFAM" id="SSF47336">
    <property type="entry name" value="ACP-like"/>
    <property type="match status" value="2"/>
</dbReference>
<dbReference type="SUPFAM" id="SSF51735">
    <property type="entry name" value="NAD(P)-binding Rossmann-fold domains"/>
    <property type="match status" value="4"/>
</dbReference>
<feature type="region of interest" description="C-terminal hotdog fold" evidence="12">
    <location>
        <begin position="460"/>
        <end position="596"/>
    </location>
</feature>
<dbReference type="CDD" id="cd08952">
    <property type="entry name" value="KR_1_SDR_x"/>
    <property type="match status" value="1"/>
</dbReference>
<dbReference type="Pfam" id="PF00550">
    <property type="entry name" value="PP-binding"/>
    <property type="match status" value="2"/>
</dbReference>
<dbReference type="InterPro" id="IPR009081">
    <property type="entry name" value="PP-bd_ACP"/>
</dbReference>
<evidence type="ECO:0000259" key="15">
    <source>
        <dbReference type="PROSITE" id="PS52004"/>
    </source>
</evidence>
<dbReference type="SUPFAM" id="SSF55048">
    <property type="entry name" value="Probable ACP-binding domain of malonyl-CoA ACP transacylase"/>
    <property type="match status" value="2"/>
</dbReference>
<dbReference type="Gene3D" id="3.40.50.720">
    <property type="entry name" value="NAD(P)-binding Rossmann-like Domain"/>
    <property type="match status" value="2"/>
</dbReference>
<evidence type="ECO:0000313" key="17">
    <source>
        <dbReference type="EMBL" id="TDV34220.1"/>
    </source>
</evidence>
<dbReference type="Pfam" id="PF18369">
    <property type="entry name" value="PKS_DE"/>
    <property type="match status" value="1"/>
</dbReference>
<dbReference type="GO" id="GO:0004312">
    <property type="term" value="F:fatty acid synthase activity"/>
    <property type="evidence" value="ECO:0007669"/>
    <property type="project" value="TreeGrafter"/>
</dbReference>
<keyword evidence="2" id="KW-0597">Phosphoprotein</keyword>
<dbReference type="Gene3D" id="3.40.366.10">
    <property type="entry name" value="Malonyl-Coenzyme A Acyl Carrier Protein, domain 2"/>
    <property type="match status" value="2"/>
</dbReference>
<feature type="region of interest" description="N-terminal hotdog fold" evidence="12">
    <location>
        <begin position="326"/>
        <end position="448"/>
    </location>
</feature>
<dbReference type="InterPro" id="IPR013968">
    <property type="entry name" value="PKS_KR"/>
</dbReference>
<dbReference type="Pfam" id="PF00109">
    <property type="entry name" value="ketoacyl-synt"/>
    <property type="match status" value="1"/>
</dbReference>
<dbReference type="Gene3D" id="1.10.1200.10">
    <property type="entry name" value="ACP-like"/>
    <property type="match status" value="2"/>
</dbReference>
<evidence type="ECO:0000256" key="12">
    <source>
        <dbReference type="PROSITE-ProRule" id="PRU01363"/>
    </source>
</evidence>
<feature type="active site" description="Proton acceptor; for dehydratase activity" evidence="12">
    <location>
        <position position="356"/>
    </location>
</feature>
<comment type="subunit">
    <text evidence="10">Homodimer. Erythronolide synthase is composed of EryAI, EryAII and EryAIII multimodular (2 modules) polypeptides each coding for a functional synthase subunit which participates in 2 of the six FAS-like elongation steps required for formation of the polyketide. Module 1, 2, 3, 4, 5, and 6 participating in biosynthesis steps 1, 2, 3, 4, 5, and 6, respectively.</text>
</comment>
<keyword evidence="4" id="KW-0677">Repeat</keyword>
<dbReference type="InterPro" id="IPR001227">
    <property type="entry name" value="Ac_transferase_dom_sf"/>
</dbReference>
<dbReference type="Gene3D" id="3.40.50.11460">
    <property type="match status" value="1"/>
</dbReference>
<dbReference type="GO" id="GO:0006633">
    <property type="term" value="P:fatty acid biosynthetic process"/>
    <property type="evidence" value="ECO:0007669"/>
    <property type="project" value="InterPro"/>
</dbReference>
<keyword evidence="6" id="KW-0012">Acyltransferase</keyword>
<dbReference type="InterPro" id="IPR036736">
    <property type="entry name" value="ACP-like_sf"/>
</dbReference>
<dbReference type="InterPro" id="IPR036291">
    <property type="entry name" value="NAD(P)-bd_dom_sf"/>
</dbReference>
<dbReference type="Pfam" id="PF08659">
    <property type="entry name" value="KR"/>
    <property type="match status" value="1"/>
</dbReference>
<dbReference type="SMART" id="SM00827">
    <property type="entry name" value="PKS_AT"/>
    <property type="match status" value="2"/>
</dbReference>
<evidence type="ECO:0000256" key="5">
    <source>
        <dbReference type="ARBA" id="ARBA00023268"/>
    </source>
</evidence>
<comment type="caution">
    <text evidence="17">The sequence shown here is derived from an EMBL/GenBank/DDBJ whole genome shotgun (WGS) entry which is preliminary data.</text>
</comment>
<accession>A0A4R7UNP4</accession>
<dbReference type="CDD" id="cd00833">
    <property type="entry name" value="PKS"/>
    <property type="match status" value="1"/>
</dbReference>
<keyword evidence="3 17" id="KW-0808">Transferase</keyword>
<feature type="domain" description="Carrier" evidence="14">
    <location>
        <begin position="2472"/>
        <end position="2547"/>
    </location>
</feature>
<protein>
    <recommendedName>
        <fullName evidence="11">6-deoxyerythronolide-B synthase</fullName>
        <ecNumber evidence="11">2.3.1.94</ecNumber>
    </recommendedName>
</protein>
<evidence type="ECO:0000256" key="1">
    <source>
        <dbReference type="ARBA" id="ARBA00022450"/>
    </source>
</evidence>
<dbReference type="InterPro" id="IPR006162">
    <property type="entry name" value="Ppantetheine_attach_site"/>
</dbReference>
<evidence type="ECO:0000256" key="13">
    <source>
        <dbReference type="SAM" id="MobiDB-lite"/>
    </source>
</evidence>
<feature type="region of interest" description="Disordered" evidence="13">
    <location>
        <begin position="2429"/>
        <end position="2455"/>
    </location>
</feature>
<dbReference type="SMART" id="SM00822">
    <property type="entry name" value="PKS_KR"/>
    <property type="match status" value="1"/>
</dbReference>
<dbReference type="Pfam" id="PF14765">
    <property type="entry name" value="PS-DH"/>
    <property type="match status" value="1"/>
</dbReference>
<dbReference type="SMART" id="SM01294">
    <property type="entry name" value="PKS_PP_betabranch"/>
    <property type="match status" value="1"/>
</dbReference>
<dbReference type="GO" id="GO:0031177">
    <property type="term" value="F:phosphopantetheine binding"/>
    <property type="evidence" value="ECO:0007669"/>
    <property type="project" value="InterPro"/>
</dbReference>
<dbReference type="SMART" id="SM00826">
    <property type="entry name" value="PKS_DH"/>
    <property type="match status" value="1"/>
</dbReference>
<dbReference type="FunFam" id="3.40.47.10:FF:000019">
    <property type="entry name" value="Polyketide synthase type I"/>
    <property type="match status" value="1"/>
</dbReference>
<dbReference type="InterPro" id="IPR020806">
    <property type="entry name" value="PKS_PP-bd"/>
</dbReference>
<feature type="active site" description="Proton donor; for dehydratase activity" evidence="12">
    <location>
        <position position="519"/>
    </location>
</feature>
<dbReference type="InterPro" id="IPR016036">
    <property type="entry name" value="Malonyl_transacylase_ACP-bd"/>
</dbReference>
<comment type="function">
    <text evidence="8">Involved in the biosynthesis of antibiotic erythromycin via the biosynthesis of its aglycone precursor, 6-deoxyerythronolide B (6-dEB).</text>
</comment>
<proteinExistence type="predicted"/>
<keyword evidence="5" id="KW-0511">Multifunctional enzyme</keyword>
<dbReference type="PROSITE" id="PS50075">
    <property type="entry name" value="CARRIER"/>
    <property type="match status" value="2"/>
</dbReference>
<dbReference type="EC" id="2.3.1.94" evidence="11"/>
<evidence type="ECO:0000256" key="9">
    <source>
        <dbReference type="ARBA" id="ARBA00060622"/>
    </source>
</evidence>
<dbReference type="FunFam" id="3.40.366.10:FF:000002">
    <property type="entry name" value="Probable polyketide synthase 2"/>
    <property type="match status" value="1"/>
</dbReference>
<reference evidence="17 18" key="1">
    <citation type="submission" date="2019-03" db="EMBL/GenBank/DDBJ databases">
        <title>Genomic Encyclopedia of Archaeal and Bacterial Type Strains, Phase II (KMG-II): from individual species to whole genera.</title>
        <authorList>
            <person name="Goeker M."/>
        </authorList>
    </citation>
    <scope>NUCLEOTIDE SEQUENCE [LARGE SCALE GENOMIC DNA]</scope>
    <source>
        <strain evidence="17 18">DSM 45499</strain>
    </source>
</reference>
<dbReference type="Pfam" id="PF21089">
    <property type="entry name" value="PKS_DH_N"/>
    <property type="match status" value="1"/>
</dbReference>